<dbReference type="OrthoDB" id="884081at2"/>
<dbReference type="RefSeq" id="WP_116695040.1">
    <property type="nucleotide sequence ID" value="NZ_QEHR01000007.1"/>
</dbReference>
<dbReference type="Pfam" id="PF20383">
    <property type="entry name" value="DUF6678"/>
    <property type="match status" value="1"/>
</dbReference>
<organism evidence="1 2">
    <name type="scientific">Marixanthomonas spongiae</name>
    <dbReference type="NCBI Taxonomy" id="2174845"/>
    <lineage>
        <taxon>Bacteria</taxon>
        <taxon>Pseudomonadati</taxon>
        <taxon>Bacteroidota</taxon>
        <taxon>Flavobacteriia</taxon>
        <taxon>Flavobacteriales</taxon>
        <taxon>Flavobacteriaceae</taxon>
        <taxon>Marixanthomonas</taxon>
    </lineage>
</organism>
<gene>
    <name evidence="1" type="ORF">DDV96_12215</name>
</gene>
<evidence type="ECO:0000313" key="1">
    <source>
        <dbReference type="EMBL" id="PVW13908.1"/>
    </source>
</evidence>
<evidence type="ECO:0000313" key="2">
    <source>
        <dbReference type="Proteomes" id="UP000245962"/>
    </source>
</evidence>
<keyword evidence="2" id="KW-1185">Reference proteome</keyword>
<comment type="caution">
    <text evidence="1">The sequence shown here is derived from an EMBL/GenBank/DDBJ whole genome shotgun (WGS) entry which is preliminary data.</text>
</comment>
<accession>A0A2U0HYJ3</accession>
<dbReference type="Proteomes" id="UP000245962">
    <property type="component" value="Unassembled WGS sequence"/>
</dbReference>
<proteinExistence type="predicted"/>
<reference evidence="1 2" key="1">
    <citation type="submission" date="2018-04" db="EMBL/GenBank/DDBJ databases">
        <title>Marixanthomonas spongiae HN-E44 sp. nov., isolated from a marine sponge.</title>
        <authorList>
            <person name="Luo L."/>
            <person name="Zhuang L."/>
        </authorList>
    </citation>
    <scope>NUCLEOTIDE SEQUENCE [LARGE SCALE GENOMIC DNA]</scope>
    <source>
        <strain evidence="1 2">HN-E44</strain>
    </source>
</reference>
<sequence>MKTYKPSTTDLDRKLDSKIKEKFSANFMSNAKWKKLIDGLVENAELIKRVNFKKILDEKIGQLYITADLCYDFDYWSNGFEGMNSLNGWLLYKEIEWISFPSEFLDENNNLNSQNIAEIEKILKQIGEFRISKDSIELKLNCYG</sequence>
<name>A0A2U0HYJ3_9FLAO</name>
<dbReference type="AlphaFoldDB" id="A0A2U0HYJ3"/>
<dbReference type="EMBL" id="QEHR01000007">
    <property type="protein sequence ID" value="PVW13908.1"/>
    <property type="molecule type" value="Genomic_DNA"/>
</dbReference>
<dbReference type="InterPro" id="IPR046500">
    <property type="entry name" value="DUF6678"/>
</dbReference>
<protein>
    <submittedName>
        <fullName evidence="1">Uncharacterized protein</fullName>
    </submittedName>
</protein>